<sequence length="255" mass="27132">MRLHIMLAGLLAVSGHAAAQGHAGPQGSAPAAHGPTWSYDGPSGPDYWSRIDAAYATCSTGQQESPIDLAGAISADLGVLDLQWRTLSARVFDTGHAIQVEATPGSNLTMGGRGYALLQFHVHQPSEHLLNGHRYPLEIHFVHTAPDGTLAVVGVFAEPGAANPVLQSVLESVQAAPDAARPTLDMTALLPQGREFFRYEGSLTTPPCSETVDWAILAEPITASDTQIEAFARLHPGNTRPLQPLNRRFLLRSAP</sequence>
<keyword evidence="8 10" id="KW-0456">Lyase</keyword>
<dbReference type="Proteomes" id="UP000002696">
    <property type="component" value="Chromosome"/>
</dbReference>
<comment type="function">
    <text evidence="2 10">Reversible hydration of carbon dioxide.</text>
</comment>
<evidence type="ECO:0000259" key="11">
    <source>
        <dbReference type="PROSITE" id="PS51144"/>
    </source>
</evidence>
<name>D9QJV3_BRESC</name>
<evidence type="ECO:0000256" key="7">
    <source>
        <dbReference type="ARBA" id="ARBA00022833"/>
    </source>
</evidence>
<dbReference type="STRING" id="633149.Bresu_0390"/>
<dbReference type="HOGENOM" id="CLU_039326_0_2_5"/>
<dbReference type="KEGG" id="bsb:Bresu_0390"/>
<keyword evidence="13" id="KW-1185">Reference proteome</keyword>
<dbReference type="eggNOG" id="COG3338">
    <property type="taxonomic scope" value="Bacteria"/>
</dbReference>
<dbReference type="SUPFAM" id="SSF51069">
    <property type="entry name" value="Carbonic anhydrase"/>
    <property type="match status" value="1"/>
</dbReference>
<protein>
    <recommendedName>
        <fullName evidence="5 10">Carbonic anhydrase</fullName>
        <ecNumber evidence="4 10">4.2.1.1</ecNumber>
    </recommendedName>
</protein>
<dbReference type="SMART" id="SM01057">
    <property type="entry name" value="Carb_anhydrase"/>
    <property type="match status" value="1"/>
</dbReference>
<evidence type="ECO:0000256" key="2">
    <source>
        <dbReference type="ARBA" id="ARBA00002904"/>
    </source>
</evidence>
<dbReference type="InterPro" id="IPR018338">
    <property type="entry name" value="Carbonic_anhydrase_a-class_CS"/>
</dbReference>
<proteinExistence type="inferred from homology"/>
<dbReference type="EMBL" id="CP002102">
    <property type="protein sequence ID" value="ADK99704.1"/>
    <property type="molecule type" value="Genomic_DNA"/>
</dbReference>
<comment type="cofactor">
    <cofactor evidence="1 10">
        <name>Zn(2+)</name>
        <dbReference type="ChEBI" id="CHEBI:29105"/>
    </cofactor>
</comment>
<feature type="signal peptide" evidence="10">
    <location>
        <begin position="1"/>
        <end position="19"/>
    </location>
</feature>
<evidence type="ECO:0000256" key="10">
    <source>
        <dbReference type="RuleBase" id="RU367011"/>
    </source>
</evidence>
<evidence type="ECO:0000256" key="8">
    <source>
        <dbReference type="ARBA" id="ARBA00023239"/>
    </source>
</evidence>
<evidence type="ECO:0000313" key="12">
    <source>
        <dbReference type="EMBL" id="ADK99704.1"/>
    </source>
</evidence>
<feature type="chain" id="PRO_5025092197" description="Carbonic anhydrase" evidence="10">
    <location>
        <begin position="20"/>
        <end position="255"/>
    </location>
</feature>
<keyword evidence="6 10" id="KW-0479">Metal-binding</keyword>
<dbReference type="EC" id="4.2.1.1" evidence="4 10"/>
<comment type="similarity">
    <text evidence="3 10">Belongs to the alpha-carbonic anhydrase family.</text>
</comment>
<evidence type="ECO:0000256" key="6">
    <source>
        <dbReference type="ARBA" id="ARBA00022723"/>
    </source>
</evidence>
<keyword evidence="10" id="KW-0732">Signal</keyword>
<dbReference type="BioCyc" id="BSUB633149:G1GM8-390-MONOMER"/>
<evidence type="ECO:0000256" key="3">
    <source>
        <dbReference type="ARBA" id="ARBA00010718"/>
    </source>
</evidence>
<dbReference type="PANTHER" id="PTHR18952">
    <property type="entry name" value="CARBONIC ANHYDRASE"/>
    <property type="match status" value="1"/>
</dbReference>
<feature type="domain" description="Alpha-carbonic anhydrase" evidence="11">
    <location>
        <begin position="35"/>
        <end position="254"/>
    </location>
</feature>
<evidence type="ECO:0000256" key="4">
    <source>
        <dbReference type="ARBA" id="ARBA00012925"/>
    </source>
</evidence>
<dbReference type="Gene3D" id="3.10.200.10">
    <property type="entry name" value="Alpha carbonic anhydrase"/>
    <property type="match status" value="1"/>
</dbReference>
<evidence type="ECO:0000313" key="13">
    <source>
        <dbReference type="Proteomes" id="UP000002696"/>
    </source>
</evidence>
<dbReference type="PROSITE" id="PS00162">
    <property type="entry name" value="ALPHA_CA_1"/>
    <property type="match status" value="1"/>
</dbReference>
<dbReference type="GO" id="GO:0008270">
    <property type="term" value="F:zinc ion binding"/>
    <property type="evidence" value="ECO:0007669"/>
    <property type="project" value="UniProtKB-UniRule"/>
</dbReference>
<gene>
    <name evidence="12" type="ordered locus">Bresu_0390</name>
</gene>
<dbReference type="GO" id="GO:0004089">
    <property type="term" value="F:carbonate dehydratase activity"/>
    <property type="evidence" value="ECO:0007669"/>
    <property type="project" value="UniProtKB-UniRule"/>
</dbReference>
<dbReference type="Pfam" id="PF00194">
    <property type="entry name" value="Carb_anhydrase"/>
    <property type="match status" value="1"/>
</dbReference>
<comment type="catalytic activity">
    <reaction evidence="9 10">
        <text>hydrogencarbonate + H(+) = CO2 + H2O</text>
        <dbReference type="Rhea" id="RHEA:10748"/>
        <dbReference type="ChEBI" id="CHEBI:15377"/>
        <dbReference type="ChEBI" id="CHEBI:15378"/>
        <dbReference type="ChEBI" id="CHEBI:16526"/>
        <dbReference type="ChEBI" id="CHEBI:17544"/>
        <dbReference type="EC" id="4.2.1.1"/>
    </reaction>
</comment>
<evidence type="ECO:0000256" key="9">
    <source>
        <dbReference type="ARBA" id="ARBA00048348"/>
    </source>
</evidence>
<accession>D9QJV3</accession>
<dbReference type="RefSeq" id="WP_013267808.1">
    <property type="nucleotide sequence ID" value="NC_014375.1"/>
</dbReference>
<dbReference type="PROSITE" id="PS51144">
    <property type="entry name" value="ALPHA_CA_2"/>
    <property type="match status" value="1"/>
</dbReference>
<reference evidence="13" key="1">
    <citation type="journal article" date="2011" name="J. Bacteriol.">
        <title>Genome sequences of eight morphologically diverse alphaproteobacteria.</title>
        <authorList>
            <consortium name="US DOE Joint Genome Institute"/>
            <person name="Brown P.J."/>
            <person name="Kysela D.T."/>
            <person name="Buechlein A."/>
            <person name="Hemmerich C."/>
            <person name="Brun Y.V."/>
        </authorList>
    </citation>
    <scope>NUCLEOTIDE SEQUENCE [LARGE SCALE GENOMIC DNA]</scope>
    <source>
        <strain evidence="13">ATCC 15264 / DSM 4735 / LMG 14903 / NBRC 16000 / CB 81</strain>
    </source>
</reference>
<dbReference type="InterPro" id="IPR041891">
    <property type="entry name" value="Alpha_CA_prokaryot-like"/>
</dbReference>
<evidence type="ECO:0000256" key="5">
    <source>
        <dbReference type="ARBA" id="ARBA00014628"/>
    </source>
</evidence>
<dbReference type="PANTHER" id="PTHR18952:SF265">
    <property type="entry name" value="CARBONIC ANHYDRASE"/>
    <property type="match status" value="1"/>
</dbReference>
<dbReference type="InParanoid" id="D9QJV3"/>
<organism evidence="12 13">
    <name type="scientific">Brevundimonas subvibrioides (strain ATCC 15264 / DSM 4735 / LMG 14903 / NBRC 16000 / CB 81)</name>
    <name type="common">Caulobacter subvibrioides</name>
    <dbReference type="NCBI Taxonomy" id="633149"/>
    <lineage>
        <taxon>Bacteria</taxon>
        <taxon>Pseudomonadati</taxon>
        <taxon>Pseudomonadota</taxon>
        <taxon>Alphaproteobacteria</taxon>
        <taxon>Caulobacterales</taxon>
        <taxon>Caulobacteraceae</taxon>
        <taxon>Brevundimonas</taxon>
    </lineage>
</organism>
<dbReference type="InterPro" id="IPR036398">
    <property type="entry name" value="CA_dom_sf"/>
</dbReference>
<keyword evidence="7 10" id="KW-0862">Zinc</keyword>
<dbReference type="CDD" id="cd03124">
    <property type="entry name" value="alpha_CA_prokaryotic_like"/>
    <property type="match status" value="1"/>
</dbReference>
<dbReference type="AlphaFoldDB" id="D9QJV3"/>
<dbReference type="InterPro" id="IPR023561">
    <property type="entry name" value="Carbonic_anhydrase_a-class"/>
</dbReference>
<dbReference type="OrthoDB" id="5327615at2"/>
<evidence type="ECO:0000256" key="1">
    <source>
        <dbReference type="ARBA" id="ARBA00001947"/>
    </source>
</evidence>
<dbReference type="InterPro" id="IPR001148">
    <property type="entry name" value="CA_dom"/>
</dbReference>